<dbReference type="EMBL" id="JAROCG010000001">
    <property type="protein sequence ID" value="MDN4610794.1"/>
    <property type="molecule type" value="Genomic_DNA"/>
</dbReference>
<organism evidence="1 2">
    <name type="scientific">Arthrobacter burdickii</name>
    <dbReference type="NCBI Taxonomy" id="3035920"/>
    <lineage>
        <taxon>Bacteria</taxon>
        <taxon>Bacillati</taxon>
        <taxon>Actinomycetota</taxon>
        <taxon>Actinomycetes</taxon>
        <taxon>Micrococcales</taxon>
        <taxon>Micrococcaceae</taxon>
        <taxon>Arthrobacter</taxon>
    </lineage>
</organism>
<sequence length="122" mass="13400">MPYRSKDLLQQWVREFAATGATSKSVIEVLRHDGGAGADTGLVVMRMTDLPSDVYLHPVAPGNPRWEVNFGPRERDLTMSAGKLRDLAKELTEAAALCEFFEQKSAQHASQSGRTAVPTQTQ</sequence>
<proteinExistence type="predicted"/>
<protein>
    <submittedName>
        <fullName evidence="1">Uncharacterized protein</fullName>
    </submittedName>
</protein>
<name>A0ABT8K048_9MICC</name>
<comment type="caution">
    <text evidence="1">The sequence shown here is derived from an EMBL/GenBank/DDBJ whole genome shotgun (WGS) entry which is preliminary data.</text>
</comment>
<accession>A0ABT8K048</accession>
<dbReference type="Proteomes" id="UP001174209">
    <property type="component" value="Unassembled WGS sequence"/>
</dbReference>
<gene>
    <name evidence="1" type="ORF">P5G52_07910</name>
</gene>
<reference evidence="1" key="1">
    <citation type="submission" date="2023-06" db="EMBL/GenBank/DDBJ databases">
        <title>MT1 and MT2 Draft Genomes of Novel Species.</title>
        <authorList>
            <person name="Venkateswaran K."/>
        </authorList>
    </citation>
    <scope>NUCLEOTIDE SEQUENCE</scope>
    <source>
        <strain evidence="1">IIF3SC-B10</strain>
    </source>
</reference>
<evidence type="ECO:0000313" key="2">
    <source>
        <dbReference type="Proteomes" id="UP001174209"/>
    </source>
</evidence>
<keyword evidence="2" id="KW-1185">Reference proteome</keyword>
<evidence type="ECO:0000313" key="1">
    <source>
        <dbReference type="EMBL" id="MDN4610794.1"/>
    </source>
</evidence>
<dbReference type="RefSeq" id="WP_301226259.1">
    <property type="nucleotide sequence ID" value="NZ_JAROCG010000001.1"/>
</dbReference>